<dbReference type="RefSeq" id="WP_090658674.1">
    <property type="nucleotide sequence ID" value="NZ_FOIA01000016.1"/>
</dbReference>
<keyword evidence="3" id="KW-0106">Calcium</keyword>
<dbReference type="GO" id="GO:0001965">
    <property type="term" value="F:G-protein alpha-subunit binding"/>
    <property type="evidence" value="ECO:0007669"/>
    <property type="project" value="TreeGrafter"/>
</dbReference>
<dbReference type="AlphaFoldDB" id="A0A1I0CTP1"/>
<dbReference type="InterPro" id="IPR003644">
    <property type="entry name" value="Calx_beta"/>
</dbReference>
<dbReference type="GO" id="GO:0005737">
    <property type="term" value="C:cytoplasm"/>
    <property type="evidence" value="ECO:0007669"/>
    <property type="project" value="TreeGrafter"/>
</dbReference>
<dbReference type="OrthoDB" id="8884718at2"/>
<proteinExistence type="predicted"/>
<reference evidence="6" key="1">
    <citation type="submission" date="2016-10" db="EMBL/GenBank/DDBJ databases">
        <authorList>
            <person name="Varghese N."/>
            <person name="Submissions S."/>
        </authorList>
    </citation>
    <scope>NUCLEOTIDE SEQUENCE [LARGE SCALE GENOMIC DNA]</scope>
    <source>
        <strain evidence="6">Nm71</strain>
    </source>
</reference>
<protein>
    <submittedName>
        <fullName evidence="5">Calx-beta domain-containing protein</fullName>
    </submittedName>
</protein>
<gene>
    <name evidence="5" type="ORF">SAMN05216326_11618</name>
</gene>
<dbReference type="Gene3D" id="2.60.40.2030">
    <property type="match status" value="2"/>
</dbReference>
<feature type="domain" description="Calx-beta" evidence="4">
    <location>
        <begin position="156"/>
        <end position="254"/>
    </location>
</feature>
<dbReference type="PANTHER" id="PTHR46682">
    <property type="entry name" value="ADHESION G-PROTEIN COUPLED RECEPTOR V1"/>
    <property type="match status" value="1"/>
</dbReference>
<keyword evidence="1" id="KW-0732">Signal</keyword>
<dbReference type="GO" id="GO:0010855">
    <property type="term" value="F:adenylate cyclase inhibitor activity"/>
    <property type="evidence" value="ECO:0007669"/>
    <property type="project" value="TreeGrafter"/>
</dbReference>
<accession>A0A1I0CTP1</accession>
<organism evidence="5 6">
    <name type="scientific">Nitrosomonas marina</name>
    <dbReference type="NCBI Taxonomy" id="917"/>
    <lineage>
        <taxon>Bacteria</taxon>
        <taxon>Pseudomonadati</taxon>
        <taxon>Pseudomonadota</taxon>
        <taxon>Betaproteobacteria</taxon>
        <taxon>Nitrosomonadales</taxon>
        <taxon>Nitrosomonadaceae</taxon>
        <taxon>Nitrosomonas</taxon>
    </lineage>
</organism>
<evidence type="ECO:0000313" key="5">
    <source>
        <dbReference type="EMBL" id="SET22654.1"/>
    </source>
</evidence>
<dbReference type="GO" id="GO:0071277">
    <property type="term" value="P:cellular response to calcium ion"/>
    <property type="evidence" value="ECO:0007669"/>
    <property type="project" value="TreeGrafter"/>
</dbReference>
<name>A0A1I0CTP1_9PROT</name>
<evidence type="ECO:0000256" key="1">
    <source>
        <dbReference type="ARBA" id="ARBA00022729"/>
    </source>
</evidence>
<evidence type="ECO:0000256" key="3">
    <source>
        <dbReference type="ARBA" id="ARBA00022837"/>
    </source>
</evidence>
<sequence>MEQTIENPMLPQLTVDDIFVNEGPGTQTATFVINIDSPAAKAITGSFEVREGFSSAVTGEDFQAGSGIFTIPVGETNTTVEVNIFDDFIPEESEFFQLVLSDLTNAQFLNSGGRDTPASIVAIGTIQEPIPENDPFVFLTVDDITVYEPASLRPHVTEFLVVRNGATTELITGQFEMLEDTASVETDFFAASGIFSILPSQKTYDTVRIEVRVIGDGLPEDMETFQLKLFNVVNAQFADGKDTLLATANVIDADSESIDDDSNPVSLDAHIVNVQRGVVSSAAGNDTYVLSSFVVDSNARITITDNQGTNEIQLFGGLGVTNSIIASDTARLDLSNGAQVTILGASSFNYEISGDPLAGIPGTINNYTNFVVNILGSSIPQTGTNSGDAITINADGTASAGTSGSTGGGTAGPNDDILIAQRGVVSKAAGDDTYVLSLSTVDDNAKITISDSQGANTVQLFEGLSIASSIVASDTALLTLTNGAEITVLSASSFTYETSGNPLAGTSGQTNGYTNFVTGILGTIVPNAGEAPANGGAVIINADGSASTASENQRSFLRTQDNQIQEGDIELIQAPTAPDLMLG</sequence>
<dbReference type="InterPro" id="IPR026919">
    <property type="entry name" value="ADGRV1"/>
</dbReference>
<dbReference type="InterPro" id="IPR038081">
    <property type="entry name" value="CalX-like_sf"/>
</dbReference>
<dbReference type="GO" id="GO:0016020">
    <property type="term" value="C:membrane"/>
    <property type="evidence" value="ECO:0007669"/>
    <property type="project" value="InterPro"/>
</dbReference>
<keyword evidence="6" id="KW-1185">Reference proteome</keyword>
<evidence type="ECO:0000313" key="6">
    <source>
        <dbReference type="Proteomes" id="UP000199345"/>
    </source>
</evidence>
<keyword evidence="2" id="KW-0677">Repeat</keyword>
<dbReference type="EMBL" id="FOIA01000016">
    <property type="protein sequence ID" value="SET22654.1"/>
    <property type="molecule type" value="Genomic_DNA"/>
</dbReference>
<evidence type="ECO:0000259" key="4">
    <source>
        <dbReference type="Pfam" id="PF03160"/>
    </source>
</evidence>
<dbReference type="SUPFAM" id="SSF141072">
    <property type="entry name" value="CalX-like"/>
    <property type="match status" value="2"/>
</dbReference>
<dbReference type="Proteomes" id="UP000199345">
    <property type="component" value="Unassembled WGS sequence"/>
</dbReference>
<dbReference type="Pfam" id="PF03160">
    <property type="entry name" value="Calx-beta"/>
    <property type="match status" value="2"/>
</dbReference>
<dbReference type="GO" id="GO:0004930">
    <property type="term" value="F:G protein-coupled receptor activity"/>
    <property type="evidence" value="ECO:0007669"/>
    <property type="project" value="InterPro"/>
</dbReference>
<feature type="domain" description="Calx-beta" evidence="4">
    <location>
        <begin position="13"/>
        <end position="105"/>
    </location>
</feature>
<evidence type="ECO:0000256" key="2">
    <source>
        <dbReference type="ARBA" id="ARBA00022737"/>
    </source>
</evidence>
<dbReference type="PANTHER" id="PTHR46682:SF1">
    <property type="entry name" value="ADHESION G-PROTEIN COUPLED RECEPTOR V1"/>
    <property type="match status" value="1"/>
</dbReference>